<evidence type="ECO:0000313" key="2">
    <source>
        <dbReference type="EMBL" id="SON50546.1"/>
    </source>
</evidence>
<gene>
    <name evidence="2" type="ORF">VTAP4600_A2573</name>
</gene>
<dbReference type="InterPro" id="IPR056920">
    <property type="entry name" value="PRTase-CE"/>
</dbReference>
<accession>A0A2N8ZF96</accession>
<keyword evidence="3" id="KW-1185">Reference proteome</keyword>
<protein>
    <recommendedName>
        <fullName evidence="1">PRTase-CE domain-containing protein</fullName>
    </recommendedName>
</protein>
<reference evidence="2 3" key="1">
    <citation type="submission" date="2017-10" db="EMBL/GenBank/DDBJ databases">
        <authorList>
            <person name="Banno H."/>
            <person name="Chua N.-H."/>
        </authorList>
    </citation>
    <scope>NUCLEOTIDE SEQUENCE [LARGE SCALE GENOMIC DNA]</scope>
    <source>
        <strain evidence="2">Vibrio tapetis CECT4600</strain>
    </source>
</reference>
<name>A0A2N8ZF96_9VIBR</name>
<evidence type="ECO:0000313" key="3">
    <source>
        <dbReference type="Proteomes" id="UP000235828"/>
    </source>
</evidence>
<dbReference type="EMBL" id="LT960611">
    <property type="protein sequence ID" value="SON50546.1"/>
    <property type="molecule type" value="Genomic_DNA"/>
</dbReference>
<organism evidence="2 3">
    <name type="scientific">Vibrio tapetis subsp. tapetis</name>
    <dbReference type="NCBI Taxonomy" id="1671868"/>
    <lineage>
        <taxon>Bacteria</taxon>
        <taxon>Pseudomonadati</taxon>
        <taxon>Pseudomonadota</taxon>
        <taxon>Gammaproteobacteria</taxon>
        <taxon>Vibrionales</taxon>
        <taxon>Vibrionaceae</taxon>
        <taxon>Vibrio</taxon>
    </lineage>
</organism>
<dbReference type="KEGG" id="vta:A2573"/>
<evidence type="ECO:0000259" key="1">
    <source>
        <dbReference type="Pfam" id="PF24390"/>
    </source>
</evidence>
<feature type="domain" description="PRTase-CE" evidence="1">
    <location>
        <begin position="32"/>
        <end position="77"/>
    </location>
</feature>
<dbReference type="Proteomes" id="UP000235828">
    <property type="component" value="Chromosome A"/>
</dbReference>
<dbReference type="AlphaFoldDB" id="A0A2N8ZF96"/>
<sequence length="88" mass="10496">MNEFNFKEMLDIKIMRLSQSLWESKVNRGNLSRWLDNFESSHEDAECEQAHAMYLLSNFMYFGAREIRELLNIMLAQSRPFKGESSKR</sequence>
<proteinExistence type="predicted"/>
<dbReference type="Pfam" id="PF24390">
    <property type="entry name" value="PRTase-CE"/>
    <property type="match status" value="1"/>
</dbReference>